<gene>
    <name evidence="2" type="ORF">GTK63_03855</name>
    <name evidence="1" type="ORF">RON39_05035</name>
</gene>
<dbReference type="RefSeq" id="WP_158181929.1">
    <property type="nucleotide sequence ID" value="NZ_CP039266.1"/>
</dbReference>
<evidence type="ECO:0000313" key="3">
    <source>
        <dbReference type="Proteomes" id="UP000460132"/>
    </source>
</evidence>
<protein>
    <submittedName>
        <fullName evidence="2">Uncharacterized protein</fullName>
    </submittedName>
</protein>
<reference evidence="1" key="2">
    <citation type="submission" date="2023-08" db="EMBL/GenBank/DDBJ databases">
        <title>Lactobacillus from the Female Urinary Tract.</title>
        <authorList>
            <person name="Stegman N."/>
            <person name="Jackson B."/>
            <person name="Steiling M."/>
            <person name="Sedano C."/>
            <person name="Wolfe A."/>
            <person name="Putonti C."/>
        </authorList>
    </citation>
    <scope>NUCLEOTIDE SEQUENCE</scope>
    <source>
        <strain evidence="1">UMB5661</strain>
    </source>
</reference>
<accession>A0A6B9HVY0</accession>
<proteinExistence type="predicted"/>
<sequence>MVDYIAKIKPINADKIETQAHGIATFSENGNSLHIHVEMFDTPANIEHWEHFHGFPDGKQAHVPTLMQDVNHDGFIDLPETEAVSGTTMVPFDDAPQEMNIPHDGYPVADKYGHYEYDKDVPLKDLQAKFKQAFGSDDLQLDKRVVYVHGVPADLKLPSSVAGNVMSYDAYTTLPIAAGEIKLAH</sequence>
<comment type="caution">
    <text evidence="2">The sequence shown here is derived from an EMBL/GenBank/DDBJ whole genome shotgun (WGS) entry which is preliminary data.</text>
</comment>
<dbReference type="Proteomes" id="UP000460132">
    <property type="component" value="Unassembled WGS sequence"/>
</dbReference>
<dbReference type="GeneID" id="69823607"/>
<name>A0A6B9HVY0_9LACO</name>
<organism evidence="2 3">
    <name type="scientific">Lactobacillus crispatus</name>
    <dbReference type="NCBI Taxonomy" id="47770"/>
    <lineage>
        <taxon>Bacteria</taxon>
        <taxon>Bacillati</taxon>
        <taxon>Bacillota</taxon>
        <taxon>Bacilli</taxon>
        <taxon>Lactobacillales</taxon>
        <taxon>Lactobacillaceae</taxon>
        <taxon>Lactobacillus</taxon>
    </lineage>
</organism>
<reference evidence="2 3" key="1">
    <citation type="submission" date="2020-01" db="EMBL/GenBank/DDBJ databases">
        <title>Vaginal microbiome of pregnant Indian women: Insights into the genome of dominants Lactobacillus species.</title>
        <authorList>
            <person name="Das B."/>
            <person name="Mehta O."/>
            <person name="Ghosh T.S."/>
            <person name="Kothidar A."/>
            <person name="Gowtham M.R."/>
            <person name="Mitra R."/>
            <person name="Kshetrapal P."/>
            <person name="Wadhwa N."/>
            <person name="Thiruvengadam R."/>
            <person name="Nair G.B."/>
            <person name="Bhatnagar S."/>
            <person name="Pore S."/>
        </authorList>
    </citation>
    <scope>NUCLEOTIDE SEQUENCE [LARGE SCALE GENOMIC DNA]</scope>
    <source>
        <strain evidence="2 3">Indica2</strain>
    </source>
</reference>
<dbReference type="Proteomes" id="UP001253287">
    <property type="component" value="Unassembled WGS sequence"/>
</dbReference>
<evidence type="ECO:0000313" key="1">
    <source>
        <dbReference type="EMBL" id="MDT9609493.1"/>
    </source>
</evidence>
<evidence type="ECO:0000313" key="2">
    <source>
        <dbReference type="EMBL" id="MYN53465.1"/>
    </source>
</evidence>
<dbReference type="AlphaFoldDB" id="A0A6B9HVY0"/>
<dbReference type="EMBL" id="WWFF01000004">
    <property type="protein sequence ID" value="MYN53465.1"/>
    <property type="molecule type" value="Genomic_DNA"/>
</dbReference>
<dbReference type="EMBL" id="JAVTXN010000019">
    <property type="protein sequence ID" value="MDT9609493.1"/>
    <property type="molecule type" value="Genomic_DNA"/>
</dbReference>